<reference evidence="5" key="1">
    <citation type="submission" date="2022-10" db="EMBL/GenBank/DDBJ databases">
        <authorList>
            <person name="Koch H."/>
        </authorList>
    </citation>
    <scope>NUCLEOTIDE SEQUENCE</scope>
    <source>
        <strain evidence="5">DNF</strain>
    </source>
</reference>
<proteinExistence type="inferred from homology"/>
<dbReference type="PANTHER" id="PTHR43669:SF3">
    <property type="entry name" value="ALCOHOL DEHYDROGENASE, PUTATIVE (AFU_ORTHOLOGUE AFUA_3G03445)-RELATED"/>
    <property type="match status" value="1"/>
</dbReference>
<feature type="domain" description="Ketoreductase" evidence="4">
    <location>
        <begin position="7"/>
        <end position="192"/>
    </location>
</feature>
<name>A0AA86N215_9BACT</name>
<dbReference type="SUPFAM" id="SSF51735">
    <property type="entry name" value="NAD(P)-binding Rossmann-fold domains"/>
    <property type="match status" value="1"/>
</dbReference>
<dbReference type="InterPro" id="IPR002347">
    <property type="entry name" value="SDR_fam"/>
</dbReference>
<dbReference type="Gene3D" id="3.40.50.720">
    <property type="entry name" value="NAD(P)-binding Rossmann-like Domain"/>
    <property type="match status" value="1"/>
</dbReference>
<evidence type="ECO:0000259" key="4">
    <source>
        <dbReference type="SMART" id="SM00822"/>
    </source>
</evidence>
<dbReference type="InterPro" id="IPR057326">
    <property type="entry name" value="KR_dom"/>
</dbReference>
<evidence type="ECO:0000313" key="6">
    <source>
        <dbReference type="Proteomes" id="UP001179121"/>
    </source>
</evidence>
<sequence length="239" mass="25543">MPRLHDRVAIVTGSSSGIGKAIALRFGEEGAKVAVAARRADLCERTADQIRRNGGTAIVLPTDVADERQVESLIQDTVRQFGRLDILVNNAGIFGGTRLAETATEAFDEVMNTNVRGTFFCCRAGFNQMKRQGGGVIINMSSVAGVQAWSGTGTYSASKHAIMALTKALADEGRPHRIKVSAICPGGVADELVDATPDELLRSERISPYDIAETALYLATLGPYAVVHQIVVDRLGADW</sequence>
<dbReference type="AlphaFoldDB" id="A0AA86N215"/>
<dbReference type="PROSITE" id="PS00061">
    <property type="entry name" value="ADH_SHORT"/>
    <property type="match status" value="1"/>
</dbReference>
<protein>
    <submittedName>
        <fullName evidence="5">SDR family oxidoreductase</fullName>
    </submittedName>
</protein>
<keyword evidence="2" id="KW-0560">Oxidoreductase</keyword>
<dbReference type="Pfam" id="PF00106">
    <property type="entry name" value="adh_short"/>
    <property type="match status" value="1"/>
</dbReference>
<dbReference type="InterPro" id="IPR036291">
    <property type="entry name" value="NAD(P)-bd_dom_sf"/>
</dbReference>
<dbReference type="PRINTS" id="PR00081">
    <property type="entry name" value="GDHRDH"/>
</dbReference>
<keyword evidence="6" id="KW-1185">Reference proteome</keyword>
<accession>A0AA86N215</accession>
<dbReference type="EMBL" id="OX365700">
    <property type="protein sequence ID" value="CAI4033219.1"/>
    <property type="molecule type" value="Genomic_DNA"/>
</dbReference>
<dbReference type="PRINTS" id="PR00080">
    <property type="entry name" value="SDRFAMILY"/>
</dbReference>
<dbReference type="RefSeq" id="WP_289270245.1">
    <property type="nucleotide sequence ID" value="NZ_OX365700.1"/>
</dbReference>
<dbReference type="GO" id="GO:0016491">
    <property type="term" value="F:oxidoreductase activity"/>
    <property type="evidence" value="ECO:0007669"/>
    <property type="project" value="UniProtKB-KW"/>
</dbReference>
<comment type="similarity">
    <text evidence="1 3">Belongs to the short-chain dehydrogenases/reductases (SDR) family.</text>
</comment>
<gene>
    <name evidence="5" type="ORF">DNFV4_03653</name>
</gene>
<dbReference type="Proteomes" id="UP001179121">
    <property type="component" value="Chromosome"/>
</dbReference>
<evidence type="ECO:0000256" key="3">
    <source>
        <dbReference type="RuleBase" id="RU000363"/>
    </source>
</evidence>
<organism evidence="5 6">
    <name type="scientific">Nitrospira tepida</name>
    <dbReference type="NCBI Taxonomy" id="2973512"/>
    <lineage>
        <taxon>Bacteria</taxon>
        <taxon>Pseudomonadati</taxon>
        <taxon>Nitrospirota</taxon>
        <taxon>Nitrospiria</taxon>
        <taxon>Nitrospirales</taxon>
        <taxon>Nitrospiraceae</taxon>
        <taxon>Nitrospira</taxon>
    </lineage>
</organism>
<evidence type="ECO:0000256" key="2">
    <source>
        <dbReference type="ARBA" id="ARBA00023002"/>
    </source>
</evidence>
<dbReference type="InterPro" id="IPR020904">
    <property type="entry name" value="Sc_DH/Rdtase_CS"/>
</dbReference>
<dbReference type="CDD" id="cd05233">
    <property type="entry name" value="SDR_c"/>
    <property type="match status" value="1"/>
</dbReference>
<evidence type="ECO:0000313" key="5">
    <source>
        <dbReference type="EMBL" id="CAI4033219.1"/>
    </source>
</evidence>
<dbReference type="KEGG" id="nti:DNFV4_03653"/>
<dbReference type="FunFam" id="3.40.50.720:FF:000084">
    <property type="entry name" value="Short-chain dehydrogenase reductase"/>
    <property type="match status" value="1"/>
</dbReference>
<dbReference type="SMART" id="SM00822">
    <property type="entry name" value="PKS_KR"/>
    <property type="match status" value="1"/>
</dbReference>
<dbReference type="PANTHER" id="PTHR43669">
    <property type="entry name" value="5-KETO-D-GLUCONATE 5-REDUCTASE"/>
    <property type="match status" value="1"/>
</dbReference>
<evidence type="ECO:0000256" key="1">
    <source>
        <dbReference type="ARBA" id="ARBA00006484"/>
    </source>
</evidence>